<dbReference type="InterPro" id="IPR001667">
    <property type="entry name" value="DDH_dom"/>
</dbReference>
<dbReference type="Pfam" id="PF01368">
    <property type="entry name" value="DHH"/>
    <property type="match status" value="1"/>
</dbReference>
<dbReference type="PANTHER" id="PTHR30255:SF2">
    <property type="entry name" value="SINGLE-STRANDED-DNA-SPECIFIC EXONUCLEASE RECJ"/>
    <property type="match status" value="1"/>
</dbReference>
<organism evidence="9 10">
    <name type="scientific">Candidatus Zambryskibacteria bacterium RIFCSPLOWO2_01_FULL_45_21</name>
    <dbReference type="NCBI Taxonomy" id="1802761"/>
    <lineage>
        <taxon>Bacteria</taxon>
        <taxon>Candidatus Zambryskiibacteriota</taxon>
    </lineage>
</organism>
<evidence type="ECO:0000256" key="5">
    <source>
        <dbReference type="ARBA" id="ARBA00022839"/>
    </source>
</evidence>
<dbReference type="Pfam" id="PF02272">
    <property type="entry name" value="DHHA1"/>
    <property type="match status" value="1"/>
</dbReference>
<proteinExistence type="inferred from homology"/>
<dbReference type="Pfam" id="PF17768">
    <property type="entry name" value="RecJ_OB"/>
    <property type="match status" value="1"/>
</dbReference>
<dbReference type="GO" id="GO:0008409">
    <property type="term" value="F:5'-3' exonuclease activity"/>
    <property type="evidence" value="ECO:0007669"/>
    <property type="project" value="InterPro"/>
</dbReference>
<protein>
    <recommendedName>
        <fullName evidence="2">Single-stranded-DNA-specific exonuclease RecJ</fullName>
    </recommendedName>
</protein>
<feature type="domain" description="DDH" evidence="6">
    <location>
        <begin position="79"/>
        <end position="228"/>
    </location>
</feature>
<dbReference type="InterPro" id="IPR038763">
    <property type="entry name" value="DHH_sf"/>
</dbReference>
<reference evidence="9 10" key="1">
    <citation type="journal article" date="2016" name="Nat. Commun.">
        <title>Thousands of microbial genomes shed light on interconnected biogeochemical processes in an aquifer system.</title>
        <authorList>
            <person name="Anantharaman K."/>
            <person name="Brown C.T."/>
            <person name="Hug L.A."/>
            <person name="Sharon I."/>
            <person name="Castelle C.J."/>
            <person name="Probst A.J."/>
            <person name="Thomas B.C."/>
            <person name="Singh A."/>
            <person name="Wilkins M.J."/>
            <person name="Karaoz U."/>
            <person name="Brodie E.L."/>
            <person name="Williams K.H."/>
            <person name="Hubbard S.S."/>
            <person name="Banfield J.F."/>
        </authorList>
    </citation>
    <scope>NUCLEOTIDE SEQUENCE [LARGE SCALE GENOMIC DNA]</scope>
</reference>
<keyword evidence="4" id="KW-0378">Hydrolase</keyword>
<comment type="similarity">
    <text evidence="1">Belongs to the RecJ family.</text>
</comment>
<evidence type="ECO:0000259" key="8">
    <source>
        <dbReference type="Pfam" id="PF17768"/>
    </source>
</evidence>
<sequence length="570" mass="64368">MKNKDYRLRDPIDKSAALELSSFSPLVQKLLFYREIRNNQLATDFLRPDYEKHTHNPFLLKDMERAISRILEAVKLQEKILIYSDYDADGIPGGVILREFFDKIGHQNVENYIPHRSAEGFGLNEEAVKRFKDSGVNLIITVDCGTADSAHIDLANRLGIDVIITDHHEPNGHMPNACAIINPKQKDCNYPDKNLCGSGVVYKLVQALASVGHLPFKQGQEKWFLDLVGMATISDMVPLIGENRTLAYYGLRVLRKTPRVGLLKLFRKLYISERNLTEDDVSFTLAPRINAASRMDQPMDAFKLLITKNLSEADAVSNHLNKINDERKGIVANLIKEIRHIVNEKRASVGEKEVIVVGNPKWRPALLGLAANVLVEDFNRPVFLWGRDGGSIKGSCRSEGVSNILSIMNESKDCFSEFGGHEFAGGFSIDNEKVHFLEDRLVEAYKKVGKEETEKIEWVDSHLHPDDANENLWRELRELAPFGVGNSKPLFLMENVPVKSVRQFGKDNNHLEISIPNSSGMEMKAVAFFSKPDSFKMLPEPGGKINLVAHLEKSFFQNRPELRLRIVDIV</sequence>
<feature type="domain" description="DHHA1" evidence="7">
    <location>
        <begin position="354"/>
        <end position="437"/>
    </location>
</feature>
<dbReference type="Gene3D" id="3.90.1640.30">
    <property type="match status" value="1"/>
</dbReference>
<dbReference type="GO" id="GO:0006281">
    <property type="term" value="P:DNA repair"/>
    <property type="evidence" value="ECO:0007669"/>
    <property type="project" value="InterPro"/>
</dbReference>
<comment type="caution">
    <text evidence="9">The sequence shown here is derived from an EMBL/GenBank/DDBJ whole genome shotgun (WGS) entry which is preliminary data.</text>
</comment>
<dbReference type="InterPro" id="IPR004610">
    <property type="entry name" value="RecJ"/>
</dbReference>
<dbReference type="NCBIfam" id="TIGR00644">
    <property type="entry name" value="recJ"/>
    <property type="match status" value="1"/>
</dbReference>
<evidence type="ECO:0000256" key="4">
    <source>
        <dbReference type="ARBA" id="ARBA00022801"/>
    </source>
</evidence>
<evidence type="ECO:0000256" key="1">
    <source>
        <dbReference type="ARBA" id="ARBA00005915"/>
    </source>
</evidence>
<evidence type="ECO:0000259" key="6">
    <source>
        <dbReference type="Pfam" id="PF01368"/>
    </source>
</evidence>
<gene>
    <name evidence="9" type="ORF">A3B14_03110</name>
</gene>
<keyword evidence="5 9" id="KW-0269">Exonuclease</keyword>
<dbReference type="EMBL" id="MHWE01000006">
    <property type="protein sequence ID" value="OHB04403.1"/>
    <property type="molecule type" value="Genomic_DNA"/>
</dbReference>
<accession>A0A1G2U4H6</accession>
<evidence type="ECO:0000256" key="3">
    <source>
        <dbReference type="ARBA" id="ARBA00022722"/>
    </source>
</evidence>
<dbReference type="AlphaFoldDB" id="A0A1G2U4H6"/>
<dbReference type="Proteomes" id="UP000176800">
    <property type="component" value="Unassembled WGS sequence"/>
</dbReference>
<evidence type="ECO:0000256" key="2">
    <source>
        <dbReference type="ARBA" id="ARBA00019841"/>
    </source>
</evidence>
<dbReference type="InterPro" id="IPR041122">
    <property type="entry name" value="RecJ_OB"/>
</dbReference>
<feature type="domain" description="RecJ OB" evidence="8">
    <location>
        <begin position="459"/>
        <end position="568"/>
    </location>
</feature>
<keyword evidence="3" id="KW-0540">Nuclease</keyword>
<dbReference type="Gene3D" id="2.40.50.460">
    <property type="match status" value="1"/>
</dbReference>
<dbReference type="InterPro" id="IPR003156">
    <property type="entry name" value="DHHA1_dom"/>
</dbReference>
<dbReference type="InterPro" id="IPR051673">
    <property type="entry name" value="SSDNA_exonuclease_RecJ"/>
</dbReference>
<dbReference type="PANTHER" id="PTHR30255">
    <property type="entry name" value="SINGLE-STRANDED-DNA-SPECIFIC EXONUCLEASE RECJ"/>
    <property type="match status" value="1"/>
</dbReference>
<name>A0A1G2U4H6_9BACT</name>
<evidence type="ECO:0000313" key="10">
    <source>
        <dbReference type="Proteomes" id="UP000176800"/>
    </source>
</evidence>
<dbReference type="SUPFAM" id="SSF64182">
    <property type="entry name" value="DHH phosphoesterases"/>
    <property type="match status" value="1"/>
</dbReference>
<evidence type="ECO:0000313" key="9">
    <source>
        <dbReference type="EMBL" id="OHB04403.1"/>
    </source>
</evidence>
<dbReference type="GO" id="GO:0003676">
    <property type="term" value="F:nucleic acid binding"/>
    <property type="evidence" value="ECO:0007669"/>
    <property type="project" value="InterPro"/>
</dbReference>
<evidence type="ECO:0000259" key="7">
    <source>
        <dbReference type="Pfam" id="PF02272"/>
    </source>
</evidence>
<dbReference type="GO" id="GO:0006310">
    <property type="term" value="P:DNA recombination"/>
    <property type="evidence" value="ECO:0007669"/>
    <property type="project" value="InterPro"/>
</dbReference>